<sequence length="280" mass="29888">MTDSVPGAPWLRRLTHRPAPSGQLIVVPHAGGAPSSFRRWGDLLGGAVGLWAVELPGRESRLAEQPMKDLEMIADAVSEAVREAVPAPYVILGHSMGALIAYEVAQRLRSVHPPRRLFVSGCSAPHLVRHRDTKHASDTEFVELLRALKGTPGEVLQNQELMALLLPTIRADFEAVDSYRCADRRALDIPLTALTGSEDPGVGPGDIDGWAVHSTYALNSSVLAGDHFFLDTAFPEVVRLVLAAFDPSAHGGASSRPRSGRQLSTGERGRSGGGGYAEGV</sequence>
<feature type="region of interest" description="Disordered" evidence="3">
    <location>
        <begin position="248"/>
        <end position="280"/>
    </location>
</feature>
<dbReference type="Proteomes" id="UP001500280">
    <property type="component" value="Unassembled WGS sequence"/>
</dbReference>
<dbReference type="RefSeq" id="WP_344154184.1">
    <property type="nucleotide sequence ID" value="NZ_BAAANF010000015.1"/>
</dbReference>
<comment type="caution">
    <text evidence="5">The sequence shown here is derived from an EMBL/GenBank/DDBJ whole genome shotgun (WGS) entry which is preliminary data.</text>
</comment>
<dbReference type="SUPFAM" id="SSF53474">
    <property type="entry name" value="alpha/beta-Hydrolases"/>
    <property type="match status" value="1"/>
</dbReference>
<dbReference type="PANTHER" id="PTHR11487">
    <property type="entry name" value="THIOESTERASE"/>
    <property type="match status" value="1"/>
</dbReference>
<evidence type="ECO:0000256" key="1">
    <source>
        <dbReference type="ARBA" id="ARBA00007169"/>
    </source>
</evidence>
<dbReference type="InterPro" id="IPR012223">
    <property type="entry name" value="TEII"/>
</dbReference>
<dbReference type="PANTHER" id="PTHR11487:SF0">
    <property type="entry name" value="S-ACYL FATTY ACID SYNTHASE THIOESTERASE, MEDIUM CHAIN"/>
    <property type="match status" value="1"/>
</dbReference>
<dbReference type="InterPro" id="IPR001031">
    <property type="entry name" value="Thioesterase"/>
</dbReference>
<keyword evidence="2 5" id="KW-0378">Hydrolase</keyword>
<name>A0ABP4TQK7_9ACTN</name>
<dbReference type="Gene3D" id="3.40.50.1820">
    <property type="entry name" value="alpha/beta hydrolase"/>
    <property type="match status" value="1"/>
</dbReference>
<reference evidence="6" key="1">
    <citation type="journal article" date="2019" name="Int. J. Syst. Evol. Microbiol.">
        <title>The Global Catalogue of Microorganisms (GCM) 10K type strain sequencing project: providing services to taxonomists for standard genome sequencing and annotation.</title>
        <authorList>
            <consortium name="The Broad Institute Genomics Platform"/>
            <consortium name="The Broad Institute Genome Sequencing Center for Infectious Disease"/>
            <person name="Wu L."/>
            <person name="Ma J."/>
        </authorList>
    </citation>
    <scope>NUCLEOTIDE SEQUENCE [LARGE SCALE GENOMIC DNA]</scope>
    <source>
        <strain evidence="6">JCM 14307</strain>
    </source>
</reference>
<dbReference type="SMART" id="SM00824">
    <property type="entry name" value="PKS_TE"/>
    <property type="match status" value="1"/>
</dbReference>
<proteinExistence type="inferred from homology"/>
<evidence type="ECO:0000313" key="5">
    <source>
        <dbReference type="EMBL" id="GAA1691610.1"/>
    </source>
</evidence>
<keyword evidence="6" id="KW-1185">Reference proteome</keyword>
<evidence type="ECO:0000256" key="2">
    <source>
        <dbReference type="ARBA" id="ARBA00022801"/>
    </source>
</evidence>
<dbReference type="GO" id="GO:0016787">
    <property type="term" value="F:hydrolase activity"/>
    <property type="evidence" value="ECO:0007669"/>
    <property type="project" value="UniProtKB-KW"/>
</dbReference>
<evidence type="ECO:0000259" key="4">
    <source>
        <dbReference type="SMART" id="SM00824"/>
    </source>
</evidence>
<feature type="compositionally biased region" description="Gly residues" evidence="3">
    <location>
        <begin position="271"/>
        <end position="280"/>
    </location>
</feature>
<comment type="similarity">
    <text evidence="1">Belongs to the thioesterase family.</text>
</comment>
<evidence type="ECO:0000256" key="3">
    <source>
        <dbReference type="SAM" id="MobiDB-lite"/>
    </source>
</evidence>
<gene>
    <name evidence="5" type="ORF">GCM10009745_41190</name>
</gene>
<organism evidence="5 6">
    <name type="scientific">Kribbella yunnanensis</name>
    <dbReference type="NCBI Taxonomy" id="190194"/>
    <lineage>
        <taxon>Bacteria</taxon>
        <taxon>Bacillati</taxon>
        <taxon>Actinomycetota</taxon>
        <taxon>Actinomycetes</taxon>
        <taxon>Propionibacteriales</taxon>
        <taxon>Kribbellaceae</taxon>
        <taxon>Kribbella</taxon>
    </lineage>
</organism>
<evidence type="ECO:0000313" key="6">
    <source>
        <dbReference type="Proteomes" id="UP001500280"/>
    </source>
</evidence>
<protein>
    <submittedName>
        <fullName evidence="5">Alpha/beta fold hydrolase</fullName>
    </submittedName>
</protein>
<accession>A0ABP4TQK7</accession>
<dbReference type="InterPro" id="IPR029058">
    <property type="entry name" value="AB_hydrolase_fold"/>
</dbReference>
<dbReference type="Pfam" id="PF00975">
    <property type="entry name" value="Thioesterase"/>
    <property type="match status" value="1"/>
</dbReference>
<dbReference type="InterPro" id="IPR020802">
    <property type="entry name" value="TesA-like"/>
</dbReference>
<feature type="domain" description="Thioesterase TesA-like" evidence="4">
    <location>
        <begin position="28"/>
        <end position="242"/>
    </location>
</feature>
<dbReference type="EMBL" id="BAAANF010000015">
    <property type="protein sequence ID" value="GAA1691610.1"/>
    <property type="molecule type" value="Genomic_DNA"/>
</dbReference>